<name>A0A5J9UKV6_9POAL</name>
<dbReference type="EMBL" id="RWGY01000013">
    <property type="protein sequence ID" value="TVU23921.1"/>
    <property type="molecule type" value="Genomic_DNA"/>
</dbReference>
<evidence type="ECO:0000313" key="4">
    <source>
        <dbReference type="Proteomes" id="UP000324897"/>
    </source>
</evidence>
<dbReference type="Gene3D" id="1.20.1280.50">
    <property type="match status" value="1"/>
</dbReference>
<feature type="non-terminal residue" evidence="2">
    <location>
        <position position="1"/>
    </location>
</feature>
<dbReference type="Gramene" id="TVU23921">
    <property type="protein sequence ID" value="TVU23921"/>
    <property type="gene ID" value="EJB05_26309"/>
</dbReference>
<dbReference type="Gramene" id="TVU23924">
    <property type="protein sequence ID" value="TVU23924"/>
    <property type="gene ID" value="EJB05_26312"/>
</dbReference>
<proteinExistence type="predicted"/>
<evidence type="ECO:0000313" key="2">
    <source>
        <dbReference type="EMBL" id="TVU23921.1"/>
    </source>
</evidence>
<evidence type="ECO:0000259" key="1">
    <source>
        <dbReference type="PROSITE" id="PS50181"/>
    </source>
</evidence>
<dbReference type="PANTHER" id="PTHR32141">
    <property type="match status" value="1"/>
</dbReference>
<gene>
    <name evidence="2" type="ORF">EJB05_26309</name>
    <name evidence="3" type="ORF">EJB05_26312</name>
</gene>
<dbReference type="PROSITE" id="PS50181">
    <property type="entry name" value="FBOX"/>
    <property type="match status" value="1"/>
</dbReference>
<feature type="domain" description="F-box" evidence="1">
    <location>
        <begin position="9"/>
        <end position="45"/>
    </location>
</feature>
<protein>
    <recommendedName>
        <fullName evidence="1">F-box domain-containing protein</fullName>
    </recommendedName>
</protein>
<dbReference type="EMBL" id="RWGY01000013">
    <property type="protein sequence ID" value="TVU23924.1"/>
    <property type="molecule type" value="Genomic_DNA"/>
</dbReference>
<dbReference type="InterPro" id="IPR036047">
    <property type="entry name" value="F-box-like_dom_sf"/>
</dbReference>
<reference evidence="2 4" key="1">
    <citation type="journal article" date="2019" name="Sci. Rep.">
        <title>A high-quality genome of Eragrostis curvula grass provides insights into Poaceae evolution and supports new strategies to enhance forage quality.</title>
        <authorList>
            <person name="Carballo J."/>
            <person name="Santos B.A.C.M."/>
            <person name="Zappacosta D."/>
            <person name="Garbus I."/>
            <person name="Selva J.P."/>
            <person name="Gallo C.A."/>
            <person name="Diaz A."/>
            <person name="Albertini E."/>
            <person name="Caccamo M."/>
            <person name="Echenique V."/>
        </authorList>
    </citation>
    <scope>NUCLEOTIDE SEQUENCE [LARGE SCALE GENOMIC DNA]</scope>
    <source>
        <strain evidence="4">cv. Victoria</strain>
        <tissue evidence="2">Leaf</tissue>
    </source>
</reference>
<dbReference type="OrthoDB" id="693880at2759"/>
<dbReference type="Pfam" id="PF00646">
    <property type="entry name" value="F-box"/>
    <property type="match status" value="1"/>
</dbReference>
<dbReference type="InterPro" id="IPR055302">
    <property type="entry name" value="F-box_dom-containing"/>
</dbReference>
<keyword evidence="4" id="KW-1185">Reference proteome</keyword>
<organism evidence="2 4">
    <name type="scientific">Eragrostis curvula</name>
    <name type="common">weeping love grass</name>
    <dbReference type="NCBI Taxonomy" id="38414"/>
    <lineage>
        <taxon>Eukaryota</taxon>
        <taxon>Viridiplantae</taxon>
        <taxon>Streptophyta</taxon>
        <taxon>Embryophyta</taxon>
        <taxon>Tracheophyta</taxon>
        <taxon>Spermatophyta</taxon>
        <taxon>Magnoliopsida</taxon>
        <taxon>Liliopsida</taxon>
        <taxon>Poales</taxon>
        <taxon>Poaceae</taxon>
        <taxon>PACMAD clade</taxon>
        <taxon>Chloridoideae</taxon>
        <taxon>Eragrostideae</taxon>
        <taxon>Eragrostidinae</taxon>
        <taxon>Eragrostis</taxon>
    </lineage>
</organism>
<evidence type="ECO:0000313" key="3">
    <source>
        <dbReference type="EMBL" id="TVU23924.1"/>
    </source>
</evidence>
<dbReference type="SUPFAM" id="SSF81383">
    <property type="entry name" value="F-box domain"/>
    <property type="match status" value="1"/>
</dbReference>
<dbReference type="Proteomes" id="UP000324897">
    <property type="component" value="Chromosome 2"/>
</dbReference>
<dbReference type="CDD" id="cd22160">
    <property type="entry name" value="F-box_AtFBL13-like"/>
    <property type="match status" value="1"/>
</dbReference>
<comment type="caution">
    <text evidence="2">The sequence shown here is derived from an EMBL/GenBank/DDBJ whole genome shotgun (WGS) entry which is preliminary data.</text>
</comment>
<accession>A0A5J9UKV6</accession>
<dbReference type="AlphaFoldDB" id="A0A5J9UKV6"/>
<sequence>MSTAEAASGIRLSDLPDDLLQRILYFAPAREAASSTVVSRRWRSLWPTPWRGAGVHLDTRSYERTDGRREAFFRDAAAALASHRSVKRLTIHVEESSYAIERFMFRDPRFMSEKDHDIASDVVSHPACRGVEELHIEAYTSGRPFAGRKYHGSTSMPDDRVGFYTLSFGSVPSQALRELHITNCNDLESPPPSGFFLSLAVLRLQSCVVSLDSLQDMIVASPQLDTLNLDYVYIKTEVCHPTDYEEDGLYLLVRNDNRADSTRIQSFFCPTVTILRLVDCCYDEDYTIELDAPRVRRFRYSGNVDMFPLKSPPPDLRQVDLEISGEINCWYDGRWSMLFWKFLINFRDTKALKLKFVCPIEKIAVAEKKEHDELLGDKLFSNLECLEVDVKLKPASKDDAAVAIGNLLQCCPAVADLRLNLNIADFQRTLLNKEAQLDFRKSISHFMHHKDRVVPFGKNDENYEVPDIPGLTDKWFNFNCMQFYLKRVSLQFRLDKSNSFGVQLAKFFMEKAMVLEELYIDDGNHKMCEHMNRKFGGRITNPLQPCPGYKVFGGISQEAGVKRFNYSKIRERLPNSSKHEVRRRNSWSRGFTILPLQR</sequence>
<dbReference type="PANTHER" id="PTHR32141:SF26">
    <property type="entry name" value="OS08G0328600 PROTEIN"/>
    <property type="match status" value="1"/>
</dbReference>
<dbReference type="SUPFAM" id="SSF52047">
    <property type="entry name" value="RNI-like"/>
    <property type="match status" value="1"/>
</dbReference>
<dbReference type="InterPro" id="IPR001810">
    <property type="entry name" value="F-box_dom"/>
</dbReference>
<dbReference type="InterPro" id="IPR053781">
    <property type="entry name" value="F-box_AtFBL13-like"/>
</dbReference>